<name>A0A7R9JU25_TIMGE</name>
<accession>A0A7R9JU25</accession>
<proteinExistence type="predicted"/>
<dbReference type="SUPFAM" id="SSF51445">
    <property type="entry name" value="(Trans)glycosidases"/>
    <property type="match status" value="1"/>
</dbReference>
<dbReference type="InterPro" id="IPR017853">
    <property type="entry name" value="GH"/>
</dbReference>
<sequence>MTSNVHTCGWINFSYIVVLSKFYQLPSIVSELQDLTDDISAIQLGRDVATLRELLSTFPRFQHSLVLGPDITKFRNTEDINFLKDYLHEAGSVLSGLTWHPYVLTCTNFNKQINVTSDEMTETSDSLDWDIDTFSKSTSRFASRKPLWIVESNEKRSDGTFKDALIWARRLGSAARLGAEVIMRQPSDQGLIHPEPIIET</sequence>
<dbReference type="PANTHER" id="PTHR46145">
    <property type="entry name" value="HEPARANASE"/>
    <property type="match status" value="1"/>
</dbReference>
<dbReference type="EMBL" id="OE839914">
    <property type="protein sequence ID" value="CAD7588931.1"/>
    <property type="molecule type" value="Genomic_DNA"/>
</dbReference>
<gene>
    <name evidence="1" type="ORF">TGEB3V08_LOCUS2946</name>
</gene>
<protein>
    <submittedName>
        <fullName evidence="1">Uncharacterized protein</fullName>
    </submittedName>
</protein>
<dbReference type="AlphaFoldDB" id="A0A7R9JU25"/>
<dbReference type="PANTHER" id="PTHR46145:SF4">
    <property type="entry name" value="HEPARANASE"/>
    <property type="match status" value="1"/>
</dbReference>
<evidence type="ECO:0000313" key="1">
    <source>
        <dbReference type="EMBL" id="CAD7588931.1"/>
    </source>
</evidence>
<reference evidence="1" key="1">
    <citation type="submission" date="2020-11" db="EMBL/GenBank/DDBJ databases">
        <authorList>
            <person name="Tran Van P."/>
        </authorList>
    </citation>
    <scope>NUCLEOTIDE SEQUENCE</scope>
</reference>
<dbReference type="GO" id="GO:0031012">
    <property type="term" value="C:extracellular matrix"/>
    <property type="evidence" value="ECO:0007669"/>
    <property type="project" value="TreeGrafter"/>
</dbReference>
<dbReference type="GO" id="GO:0005615">
    <property type="term" value="C:extracellular space"/>
    <property type="evidence" value="ECO:0007669"/>
    <property type="project" value="TreeGrafter"/>
</dbReference>
<dbReference type="Gene3D" id="3.20.20.80">
    <property type="entry name" value="Glycosidases"/>
    <property type="match status" value="1"/>
</dbReference>
<organism evidence="1">
    <name type="scientific">Timema genevievae</name>
    <name type="common">Walking stick</name>
    <dbReference type="NCBI Taxonomy" id="629358"/>
    <lineage>
        <taxon>Eukaryota</taxon>
        <taxon>Metazoa</taxon>
        <taxon>Ecdysozoa</taxon>
        <taxon>Arthropoda</taxon>
        <taxon>Hexapoda</taxon>
        <taxon>Insecta</taxon>
        <taxon>Pterygota</taxon>
        <taxon>Neoptera</taxon>
        <taxon>Polyneoptera</taxon>
        <taxon>Phasmatodea</taxon>
        <taxon>Timematodea</taxon>
        <taxon>Timematoidea</taxon>
        <taxon>Timematidae</taxon>
        <taxon>Timema</taxon>
    </lineage>
</organism>